<dbReference type="InterPro" id="IPR001810">
    <property type="entry name" value="F-box_dom"/>
</dbReference>
<evidence type="ECO:0000259" key="1">
    <source>
        <dbReference type="Pfam" id="PF00646"/>
    </source>
</evidence>
<name>A0A9J6AZ71_SOLCO</name>
<sequence>MIEAETGIDWISALPNFVIVEILSKIPITDACTTTILSKRWQNIWTCIHDLNCYRSNTGWSSKRFISFIHNALPLLNSSKIESFILHFRSNIALSNYSSKCGKWLEIVLKKKVENLDLDLRSCNEFLGYYLESDLYSLPQELCSSSSLVKLKFKFCKIPEDRILNCNP</sequence>
<organism evidence="2 3">
    <name type="scientific">Solanum commersonii</name>
    <name type="common">Commerson's wild potato</name>
    <name type="synonym">Commerson's nightshade</name>
    <dbReference type="NCBI Taxonomy" id="4109"/>
    <lineage>
        <taxon>Eukaryota</taxon>
        <taxon>Viridiplantae</taxon>
        <taxon>Streptophyta</taxon>
        <taxon>Embryophyta</taxon>
        <taxon>Tracheophyta</taxon>
        <taxon>Spermatophyta</taxon>
        <taxon>Magnoliopsida</taxon>
        <taxon>eudicotyledons</taxon>
        <taxon>Gunneridae</taxon>
        <taxon>Pentapetalae</taxon>
        <taxon>asterids</taxon>
        <taxon>lamiids</taxon>
        <taxon>Solanales</taxon>
        <taxon>Solanaceae</taxon>
        <taxon>Solanoideae</taxon>
        <taxon>Solaneae</taxon>
        <taxon>Solanum</taxon>
    </lineage>
</organism>
<dbReference type="Gene3D" id="1.20.1280.50">
    <property type="match status" value="1"/>
</dbReference>
<dbReference type="PANTHER" id="PTHR31293">
    <property type="entry name" value="RNI-LIKE SUPERFAMILY PROTEIN"/>
    <property type="match status" value="1"/>
</dbReference>
<accession>A0A9J6AZ71</accession>
<dbReference type="OrthoDB" id="1289118at2759"/>
<dbReference type="EMBL" id="JACXVP010000001">
    <property type="protein sequence ID" value="KAG5629877.1"/>
    <property type="molecule type" value="Genomic_DNA"/>
</dbReference>
<dbReference type="Proteomes" id="UP000824120">
    <property type="component" value="Chromosome 1"/>
</dbReference>
<dbReference type="SUPFAM" id="SSF81383">
    <property type="entry name" value="F-box domain"/>
    <property type="match status" value="1"/>
</dbReference>
<dbReference type="InterPro" id="IPR036047">
    <property type="entry name" value="F-box-like_dom_sf"/>
</dbReference>
<evidence type="ECO:0000313" key="2">
    <source>
        <dbReference type="EMBL" id="KAG5629877.1"/>
    </source>
</evidence>
<dbReference type="InterPro" id="IPR055294">
    <property type="entry name" value="FBL60-like"/>
</dbReference>
<protein>
    <recommendedName>
        <fullName evidence="1">F-box domain-containing protein</fullName>
    </recommendedName>
</protein>
<gene>
    <name evidence="2" type="ORF">H5410_001594</name>
</gene>
<dbReference type="PANTHER" id="PTHR31293:SF12">
    <property type="entry name" value="RNI-LIKE SUPERFAMILY PROTEIN"/>
    <property type="match status" value="1"/>
</dbReference>
<dbReference type="AlphaFoldDB" id="A0A9J6AZ71"/>
<proteinExistence type="predicted"/>
<evidence type="ECO:0000313" key="3">
    <source>
        <dbReference type="Proteomes" id="UP000824120"/>
    </source>
</evidence>
<keyword evidence="3" id="KW-1185">Reference proteome</keyword>
<reference evidence="2 3" key="1">
    <citation type="submission" date="2020-09" db="EMBL/GenBank/DDBJ databases">
        <title>De no assembly of potato wild relative species, Solanum commersonii.</title>
        <authorList>
            <person name="Cho K."/>
        </authorList>
    </citation>
    <scope>NUCLEOTIDE SEQUENCE [LARGE SCALE GENOMIC DNA]</scope>
    <source>
        <strain evidence="2">LZ3.2</strain>
        <tissue evidence="2">Leaf</tissue>
    </source>
</reference>
<feature type="domain" description="F-box" evidence="1">
    <location>
        <begin position="11"/>
        <end position="46"/>
    </location>
</feature>
<dbReference type="Pfam" id="PF00646">
    <property type="entry name" value="F-box"/>
    <property type="match status" value="1"/>
</dbReference>
<comment type="caution">
    <text evidence="2">The sequence shown here is derived from an EMBL/GenBank/DDBJ whole genome shotgun (WGS) entry which is preliminary data.</text>
</comment>